<dbReference type="STRING" id="626523.GCWU000342_00520"/>
<evidence type="ECO:0000256" key="3">
    <source>
        <dbReference type="ARBA" id="ARBA00022723"/>
    </source>
</evidence>
<evidence type="ECO:0000313" key="6">
    <source>
        <dbReference type="Proteomes" id="UP000003494"/>
    </source>
</evidence>
<feature type="binding site" evidence="4">
    <location>
        <position position="65"/>
    </location>
    <ligand>
        <name>a divalent metal cation</name>
        <dbReference type="ChEBI" id="CHEBI:60240"/>
        <label>1</label>
    </ligand>
</feature>
<keyword evidence="6" id="KW-1185">Reference proteome</keyword>
<dbReference type="Proteomes" id="UP000003494">
    <property type="component" value="Unassembled WGS sequence"/>
</dbReference>
<gene>
    <name evidence="5" type="ORF">GCWU000342_00520</name>
</gene>
<proteinExistence type="inferred from homology"/>
<dbReference type="PANTHER" id="PTHR13799">
    <property type="entry name" value="NGG1 INTERACTING FACTOR 3"/>
    <property type="match status" value="1"/>
</dbReference>
<dbReference type="RefSeq" id="WP_006905554.1">
    <property type="nucleotide sequence ID" value="NZ_GG665866.1"/>
</dbReference>
<dbReference type="AlphaFoldDB" id="C4G969"/>
<comment type="similarity">
    <text evidence="1">Belongs to the GTP cyclohydrolase I type 2/NIF3 family.</text>
</comment>
<evidence type="ECO:0000256" key="2">
    <source>
        <dbReference type="ARBA" id="ARBA00022112"/>
    </source>
</evidence>
<comment type="caution">
    <text evidence="5">The sequence shown here is derived from an EMBL/GenBank/DDBJ whole genome shotgun (WGS) entry which is preliminary data.</text>
</comment>
<feature type="binding site" evidence="4">
    <location>
        <position position="103"/>
    </location>
    <ligand>
        <name>a divalent metal cation</name>
        <dbReference type="ChEBI" id="CHEBI:60240"/>
        <label>1</label>
    </ligand>
</feature>
<dbReference type="FunFam" id="3.40.1390.30:FF:000001">
    <property type="entry name" value="GTP cyclohydrolase 1 type 2"/>
    <property type="match status" value="1"/>
</dbReference>
<dbReference type="GO" id="GO:0046872">
    <property type="term" value="F:metal ion binding"/>
    <property type="evidence" value="ECO:0007669"/>
    <property type="project" value="UniProtKB-KW"/>
</dbReference>
<keyword evidence="3 4" id="KW-0479">Metal-binding</keyword>
<dbReference type="Pfam" id="PF01784">
    <property type="entry name" value="DUF34_NIF3"/>
    <property type="match status" value="1"/>
</dbReference>
<dbReference type="HOGENOM" id="CLU_037423_2_0_9"/>
<accession>C4G969</accession>
<name>C4G969_9FIRM</name>
<dbReference type="EMBL" id="ACIP02000001">
    <property type="protein sequence ID" value="EEP29166.1"/>
    <property type="molecule type" value="Genomic_DNA"/>
</dbReference>
<dbReference type="GO" id="GO:0005737">
    <property type="term" value="C:cytoplasm"/>
    <property type="evidence" value="ECO:0007669"/>
    <property type="project" value="TreeGrafter"/>
</dbReference>
<dbReference type="PANTHER" id="PTHR13799:SF14">
    <property type="entry name" value="GTP CYCLOHYDROLASE 1 TYPE 2 HOMOLOG"/>
    <property type="match status" value="1"/>
</dbReference>
<organism evidence="5 6">
    <name type="scientific">Shuttleworthella satelles DSM 14600</name>
    <dbReference type="NCBI Taxonomy" id="626523"/>
    <lineage>
        <taxon>Bacteria</taxon>
        <taxon>Bacillati</taxon>
        <taxon>Bacillota</taxon>
        <taxon>Clostridia</taxon>
        <taxon>Lachnospirales</taxon>
        <taxon>Lachnospiraceae</taxon>
        <taxon>Shuttleworthella</taxon>
    </lineage>
</organism>
<dbReference type="eggNOG" id="COG0327">
    <property type="taxonomic scope" value="Bacteria"/>
</dbReference>
<dbReference type="InterPro" id="IPR036069">
    <property type="entry name" value="DUF34/NIF3_sf"/>
</dbReference>
<feature type="binding site" evidence="4">
    <location>
        <position position="250"/>
    </location>
    <ligand>
        <name>a divalent metal cation</name>
        <dbReference type="ChEBI" id="CHEBI:60240"/>
        <label>1</label>
    </ligand>
</feature>
<feature type="binding site" evidence="4">
    <location>
        <position position="64"/>
    </location>
    <ligand>
        <name>a divalent metal cation</name>
        <dbReference type="ChEBI" id="CHEBI:60240"/>
        <label>2</label>
    </ligand>
</feature>
<dbReference type="SUPFAM" id="SSF102705">
    <property type="entry name" value="NIF3 (NGG1p interacting factor 3)-like"/>
    <property type="match status" value="1"/>
</dbReference>
<feature type="binding site" evidence="4">
    <location>
        <position position="246"/>
    </location>
    <ligand>
        <name>a divalent metal cation</name>
        <dbReference type="ChEBI" id="CHEBI:60240"/>
        <label>1</label>
    </ligand>
</feature>
<evidence type="ECO:0000313" key="5">
    <source>
        <dbReference type="EMBL" id="EEP29166.1"/>
    </source>
</evidence>
<protein>
    <recommendedName>
        <fullName evidence="2">GTP cyclohydrolase 1 type 2 homolog</fullName>
    </recommendedName>
</protein>
<dbReference type="InterPro" id="IPR002678">
    <property type="entry name" value="DUF34/NIF3"/>
</dbReference>
<reference evidence="5" key="1">
    <citation type="submission" date="2009-04" db="EMBL/GenBank/DDBJ databases">
        <authorList>
            <person name="Weinstock G."/>
            <person name="Sodergren E."/>
            <person name="Clifton S."/>
            <person name="Fulton L."/>
            <person name="Fulton B."/>
            <person name="Courtney L."/>
            <person name="Fronick C."/>
            <person name="Harrison M."/>
            <person name="Strong C."/>
            <person name="Farmer C."/>
            <person name="Delahaunty K."/>
            <person name="Markovic C."/>
            <person name="Hall O."/>
            <person name="Minx P."/>
            <person name="Tomlinson C."/>
            <person name="Mitreva M."/>
            <person name="Nelson J."/>
            <person name="Hou S."/>
            <person name="Wollam A."/>
            <person name="Pepin K.H."/>
            <person name="Johnson M."/>
            <person name="Bhonagiri V."/>
            <person name="Nash W.E."/>
            <person name="Warren W."/>
            <person name="Chinwalla A."/>
            <person name="Mardis E.R."/>
            <person name="Wilson R.K."/>
        </authorList>
    </citation>
    <scope>NUCLEOTIDE SEQUENCE [LARGE SCALE GENOMIC DNA]</scope>
    <source>
        <strain evidence="5">DSM 14600</strain>
    </source>
</reference>
<evidence type="ECO:0000256" key="1">
    <source>
        <dbReference type="ARBA" id="ARBA00006964"/>
    </source>
</evidence>
<evidence type="ECO:0000256" key="4">
    <source>
        <dbReference type="PIRSR" id="PIRSR602678-1"/>
    </source>
</evidence>
<dbReference type="Gene3D" id="3.40.1390.30">
    <property type="entry name" value="NIF3 (NGG1p interacting factor 3)-like"/>
    <property type="match status" value="2"/>
</dbReference>
<dbReference type="NCBIfam" id="TIGR00486">
    <property type="entry name" value="YbgI_SA1388"/>
    <property type="match status" value="1"/>
</dbReference>
<sequence length="282" mass="30906">MRVREITDRIEKRIPRQAALEWDNVGLLVGDPDQEVHRIYVALDATDQVIDHAIGAKADMLITHHPMIFSPIRSVRADDFVGRRIIRLISHEISYYAMHTNYDVCEMGDLAADTLGMTELITLDVSYDGRDIDPVDAAGDGTDAIPPIRVSSSMGIGKVGEMGEAIAPSLRDYAKQVREAFGLSHVRVFGDPEREVHRVAICPGSGKSEVDCALAAGADTYVSGDIDHHTGLDAMAQGLAVIDAGHYGVEHIFIEHMAMTLRAQLAEIDVLTEPMKEPVWIV</sequence>